<reference evidence="7 8" key="1">
    <citation type="submission" date="2018-05" db="EMBL/GenBank/DDBJ databases">
        <title>Genomic Encyclopedia of Type Strains, Phase IV (KMG-V): Genome sequencing to study the core and pangenomes of soil and plant-associated prokaryotes.</title>
        <authorList>
            <person name="Whitman W."/>
        </authorList>
    </citation>
    <scope>NUCLEOTIDE SEQUENCE [LARGE SCALE GENOMIC DNA]</scope>
    <source>
        <strain evidence="7 8">SLV-132</strain>
    </source>
</reference>
<dbReference type="EMBL" id="QGGT01000002">
    <property type="protein sequence ID" value="PWK34865.1"/>
    <property type="molecule type" value="Genomic_DNA"/>
</dbReference>
<keyword evidence="3" id="KW-0805">Transcription regulation</keyword>
<keyword evidence="4" id="KW-0238">DNA-binding</keyword>
<name>A0A316ETB8_9BURK</name>
<protein>
    <submittedName>
        <fullName evidence="7">GntR family transcriptional regulator</fullName>
    </submittedName>
</protein>
<evidence type="ECO:0000256" key="3">
    <source>
        <dbReference type="ARBA" id="ARBA00023015"/>
    </source>
</evidence>
<evidence type="ECO:0000313" key="7">
    <source>
        <dbReference type="EMBL" id="PWK34865.1"/>
    </source>
</evidence>
<dbReference type="CDD" id="cd07377">
    <property type="entry name" value="WHTH_GntR"/>
    <property type="match status" value="1"/>
</dbReference>
<evidence type="ECO:0000256" key="1">
    <source>
        <dbReference type="ARBA" id="ARBA00005384"/>
    </source>
</evidence>
<dbReference type="Pfam" id="PF00155">
    <property type="entry name" value="Aminotran_1_2"/>
    <property type="match status" value="1"/>
</dbReference>
<gene>
    <name evidence="7" type="ORF">C7419_102138</name>
</gene>
<dbReference type="SMART" id="SM00345">
    <property type="entry name" value="HTH_GNTR"/>
    <property type="match status" value="1"/>
</dbReference>
<accession>A0A316ETB8</accession>
<dbReference type="GO" id="GO:0003700">
    <property type="term" value="F:DNA-binding transcription factor activity"/>
    <property type="evidence" value="ECO:0007669"/>
    <property type="project" value="InterPro"/>
</dbReference>
<dbReference type="SUPFAM" id="SSF53383">
    <property type="entry name" value="PLP-dependent transferases"/>
    <property type="match status" value="1"/>
</dbReference>
<evidence type="ECO:0000259" key="6">
    <source>
        <dbReference type="PROSITE" id="PS50949"/>
    </source>
</evidence>
<feature type="domain" description="HTH gntR-type" evidence="6">
    <location>
        <begin position="11"/>
        <end position="79"/>
    </location>
</feature>
<dbReference type="PANTHER" id="PTHR46577">
    <property type="entry name" value="HTH-TYPE TRANSCRIPTIONAL REGULATORY PROTEIN GABR"/>
    <property type="match status" value="1"/>
</dbReference>
<organism evidence="7 8">
    <name type="scientific">Cupriavidus plantarum</name>
    <dbReference type="NCBI Taxonomy" id="942865"/>
    <lineage>
        <taxon>Bacteria</taxon>
        <taxon>Pseudomonadati</taxon>
        <taxon>Pseudomonadota</taxon>
        <taxon>Betaproteobacteria</taxon>
        <taxon>Burkholderiales</taxon>
        <taxon>Burkholderiaceae</taxon>
        <taxon>Cupriavidus</taxon>
    </lineage>
</organism>
<dbReference type="InterPro" id="IPR036388">
    <property type="entry name" value="WH-like_DNA-bd_sf"/>
</dbReference>
<evidence type="ECO:0000256" key="2">
    <source>
        <dbReference type="ARBA" id="ARBA00022898"/>
    </source>
</evidence>
<comment type="caution">
    <text evidence="7">The sequence shown here is derived from an EMBL/GenBank/DDBJ whole genome shotgun (WGS) entry which is preliminary data.</text>
</comment>
<dbReference type="CDD" id="cd00609">
    <property type="entry name" value="AAT_like"/>
    <property type="match status" value="1"/>
</dbReference>
<dbReference type="InterPro" id="IPR000524">
    <property type="entry name" value="Tscrpt_reg_HTH_GntR"/>
</dbReference>
<dbReference type="Proteomes" id="UP000245754">
    <property type="component" value="Unassembled WGS sequence"/>
</dbReference>
<keyword evidence="2" id="KW-0663">Pyridoxal phosphate</keyword>
<evidence type="ECO:0000313" key="8">
    <source>
        <dbReference type="Proteomes" id="UP000245754"/>
    </source>
</evidence>
<dbReference type="InterPro" id="IPR051446">
    <property type="entry name" value="HTH_trans_reg/aminotransferase"/>
</dbReference>
<keyword evidence="8" id="KW-1185">Reference proteome</keyword>
<dbReference type="GO" id="GO:0003677">
    <property type="term" value="F:DNA binding"/>
    <property type="evidence" value="ECO:0007669"/>
    <property type="project" value="UniProtKB-KW"/>
</dbReference>
<dbReference type="Pfam" id="PF00392">
    <property type="entry name" value="GntR"/>
    <property type="match status" value="1"/>
</dbReference>
<dbReference type="Gene3D" id="1.10.10.10">
    <property type="entry name" value="Winged helix-like DNA-binding domain superfamily/Winged helix DNA-binding domain"/>
    <property type="match status" value="1"/>
</dbReference>
<dbReference type="SUPFAM" id="SSF46785">
    <property type="entry name" value="Winged helix' DNA-binding domain"/>
    <property type="match status" value="1"/>
</dbReference>
<dbReference type="AlphaFoldDB" id="A0A316ETB8"/>
<dbReference type="InterPro" id="IPR004839">
    <property type="entry name" value="Aminotransferase_I/II_large"/>
</dbReference>
<dbReference type="PROSITE" id="PS50949">
    <property type="entry name" value="HTH_GNTR"/>
    <property type="match status" value="1"/>
</dbReference>
<sequence>MGPDGVASLERPLNRALYACVRGAIQDGSLAPSTRMPPQRDLAAELGLSRNTVMFAYEQLLAEGYLTARTGSGTFVADTAPERFLHAGVAATPHAGTSHATTAHATIAHAHAAAPMQGLSPRGQRLIANASASPTQWGAFMPGVPDLVRFPHRRYAQIAARLWRQPHPEWLSYSHGGGLPALREAVAAHLRVARSVRCDASQVLITEGIHQAIDLVVRMLGTPGETAWVEEPGYWGIRGVLEVSDIGMVPMPVDAEGMTLPASGDARFGYWRRPAPRFIFVTPSHQYPLGAVLTLKRRRELLEFARREGSWIVEDDYDSEFRFSGQPIPSLQGLEPDAPVIYIGTFSKTLYPGLRMGYMVLPPAIAPAFQTAHAELYRAGHLMTQATVAEFMQAGDYAAHIRRMRPLYARRRAILAGLIERYLGPGALHAHTSNAGLHLVMRLPDNADDVAVAARAGARGIMVRPLSRYYMGPSAERGLLLGYACVPEEAIAPAFQTLLECLLA</sequence>
<dbReference type="PANTHER" id="PTHR46577:SF1">
    <property type="entry name" value="HTH-TYPE TRANSCRIPTIONAL REGULATORY PROTEIN GABR"/>
    <property type="match status" value="1"/>
</dbReference>
<dbReference type="InterPro" id="IPR036390">
    <property type="entry name" value="WH_DNA-bd_sf"/>
</dbReference>
<dbReference type="PRINTS" id="PR00035">
    <property type="entry name" value="HTHGNTR"/>
</dbReference>
<dbReference type="GO" id="GO:0030170">
    <property type="term" value="F:pyridoxal phosphate binding"/>
    <property type="evidence" value="ECO:0007669"/>
    <property type="project" value="InterPro"/>
</dbReference>
<proteinExistence type="inferred from homology"/>
<dbReference type="InterPro" id="IPR015424">
    <property type="entry name" value="PyrdxlP-dep_Trfase"/>
</dbReference>
<dbReference type="Gene3D" id="3.40.640.10">
    <property type="entry name" value="Type I PLP-dependent aspartate aminotransferase-like (Major domain)"/>
    <property type="match status" value="1"/>
</dbReference>
<dbReference type="InterPro" id="IPR015421">
    <property type="entry name" value="PyrdxlP-dep_Trfase_major"/>
</dbReference>
<keyword evidence="5" id="KW-0804">Transcription</keyword>
<evidence type="ECO:0000256" key="4">
    <source>
        <dbReference type="ARBA" id="ARBA00023125"/>
    </source>
</evidence>
<comment type="similarity">
    <text evidence="1">In the C-terminal section; belongs to the class-I pyridoxal-phosphate-dependent aminotransferase family.</text>
</comment>
<evidence type="ECO:0000256" key="5">
    <source>
        <dbReference type="ARBA" id="ARBA00023163"/>
    </source>
</evidence>